<dbReference type="EMBL" id="JBHLTN010000023">
    <property type="protein sequence ID" value="MFC0593291.1"/>
    <property type="molecule type" value="Genomic_DNA"/>
</dbReference>
<dbReference type="InterPro" id="IPR051803">
    <property type="entry name" value="TA_system_RelE-like_toxin"/>
</dbReference>
<gene>
    <name evidence="3" type="ORF">ACFFGG_12085</name>
</gene>
<proteinExistence type="inferred from homology"/>
<organism evidence="3 4">
    <name type="scientific">Ottowia pentelensis</name>
    <dbReference type="NCBI Taxonomy" id="511108"/>
    <lineage>
        <taxon>Bacteria</taxon>
        <taxon>Pseudomonadati</taxon>
        <taxon>Pseudomonadota</taxon>
        <taxon>Betaproteobacteria</taxon>
        <taxon>Burkholderiales</taxon>
        <taxon>Comamonadaceae</taxon>
        <taxon>Ottowia</taxon>
    </lineage>
</organism>
<protein>
    <submittedName>
        <fullName evidence="3">Type II toxin-antitoxin system RelE/ParE family toxin</fullName>
    </submittedName>
</protein>
<sequence>MSPIVLSQQAADDLEQAFAYYFDVSDLALAERFRDEVDAALQHIKKHPGTGSPRYARTSAAVGLRFWTLNHFPYAVFYLAGPQRIDIVRVLHQASDLARHLTSP</sequence>
<evidence type="ECO:0000256" key="2">
    <source>
        <dbReference type="ARBA" id="ARBA00022649"/>
    </source>
</evidence>
<evidence type="ECO:0000256" key="1">
    <source>
        <dbReference type="ARBA" id="ARBA00006226"/>
    </source>
</evidence>
<evidence type="ECO:0000313" key="3">
    <source>
        <dbReference type="EMBL" id="MFC0593291.1"/>
    </source>
</evidence>
<keyword evidence="2" id="KW-1277">Toxin-antitoxin system</keyword>
<keyword evidence="4" id="KW-1185">Reference proteome</keyword>
<accession>A0ABV6PTX3</accession>
<dbReference type="InterPro" id="IPR035093">
    <property type="entry name" value="RelE/ParE_toxin_dom_sf"/>
</dbReference>
<dbReference type="PANTHER" id="PTHR33755">
    <property type="entry name" value="TOXIN PARE1-RELATED"/>
    <property type="match status" value="1"/>
</dbReference>
<dbReference type="Pfam" id="PF05016">
    <property type="entry name" value="ParE_toxin"/>
    <property type="match status" value="1"/>
</dbReference>
<dbReference type="RefSeq" id="WP_377483390.1">
    <property type="nucleotide sequence ID" value="NZ_JBHLTN010000023.1"/>
</dbReference>
<comment type="caution">
    <text evidence="3">The sequence shown here is derived from an EMBL/GenBank/DDBJ whole genome shotgun (WGS) entry which is preliminary data.</text>
</comment>
<dbReference type="Proteomes" id="UP001589834">
    <property type="component" value="Unassembled WGS sequence"/>
</dbReference>
<comment type="similarity">
    <text evidence="1">Belongs to the RelE toxin family.</text>
</comment>
<evidence type="ECO:0000313" key="4">
    <source>
        <dbReference type="Proteomes" id="UP001589834"/>
    </source>
</evidence>
<dbReference type="PANTHER" id="PTHR33755:SF8">
    <property type="entry name" value="TOXIN PARE2"/>
    <property type="match status" value="1"/>
</dbReference>
<name>A0ABV6PTX3_9BURK</name>
<reference evidence="3 4" key="1">
    <citation type="submission" date="2024-09" db="EMBL/GenBank/DDBJ databases">
        <authorList>
            <person name="Sun Q."/>
            <person name="Mori K."/>
        </authorList>
    </citation>
    <scope>NUCLEOTIDE SEQUENCE [LARGE SCALE GENOMIC DNA]</scope>
    <source>
        <strain evidence="3 4">NCAIM B.02336</strain>
    </source>
</reference>
<dbReference type="Gene3D" id="3.30.2310.20">
    <property type="entry name" value="RelE-like"/>
    <property type="match status" value="1"/>
</dbReference>
<dbReference type="InterPro" id="IPR007712">
    <property type="entry name" value="RelE/ParE_toxin"/>
</dbReference>